<comment type="caution">
    <text evidence="1">The sequence shown here is derived from an EMBL/GenBank/DDBJ whole genome shotgun (WGS) entry which is preliminary data.</text>
</comment>
<dbReference type="Proteomes" id="UP000011693">
    <property type="component" value="Unassembled WGS sequence"/>
</dbReference>
<dbReference type="STRING" id="1227492.C482_15583"/>
<organism evidence="1 2">
    <name type="scientific">Natrialba chahannaoensis JCM 10990</name>
    <dbReference type="NCBI Taxonomy" id="1227492"/>
    <lineage>
        <taxon>Archaea</taxon>
        <taxon>Methanobacteriati</taxon>
        <taxon>Methanobacteriota</taxon>
        <taxon>Stenosarchaea group</taxon>
        <taxon>Halobacteria</taxon>
        <taxon>Halobacteriales</taxon>
        <taxon>Natrialbaceae</taxon>
        <taxon>Natrialba</taxon>
    </lineage>
</organism>
<evidence type="ECO:0000313" key="1">
    <source>
        <dbReference type="EMBL" id="ELY96561.1"/>
    </source>
</evidence>
<sequence>MASYQKWRLFAPDCDDPFQSPVGRSLSINGLRAVPVVTGYCVSTSSETGGALMRRFGRVKKTNGSEYHGWDEERVLDPESVEMAIIGT</sequence>
<name>M0ADU2_9EURY</name>
<evidence type="ECO:0000313" key="2">
    <source>
        <dbReference type="Proteomes" id="UP000011693"/>
    </source>
</evidence>
<gene>
    <name evidence="1" type="ORF">C482_15583</name>
</gene>
<keyword evidence="2" id="KW-1185">Reference proteome</keyword>
<reference evidence="1 2" key="1">
    <citation type="journal article" date="2014" name="PLoS Genet.">
        <title>Phylogenetically driven sequencing of extremely halophilic archaea reveals strategies for static and dynamic osmo-response.</title>
        <authorList>
            <person name="Becker E.A."/>
            <person name="Seitzer P.M."/>
            <person name="Tritt A."/>
            <person name="Larsen D."/>
            <person name="Krusor M."/>
            <person name="Yao A.I."/>
            <person name="Wu D."/>
            <person name="Madern D."/>
            <person name="Eisen J.A."/>
            <person name="Darling A.E."/>
            <person name="Facciotti M.T."/>
        </authorList>
    </citation>
    <scope>NUCLEOTIDE SEQUENCE [LARGE SCALE GENOMIC DNA]</scope>
    <source>
        <strain evidence="1 2">JCM 10990</strain>
    </source>
</reference>
<proteinExistence type="predicted"/>
<dbReference type="AlphaFoldDB" id="M0ADU2"/>
<dbReference type="EMBL" id="AOIN01000083">
    <property type="protein sequence ID" value="ELY96561.1"/>
    <property type="molecule type" value="Genomic_DNA"/>
</dbReference>
<accession>M0ADU2</accession>
<protein>
    <submittedName>
        <fullName evidence="1">Uncharacterized protein</fullName>
    </submittedName>
</protein>